<proteinExistence type="predicted"/>
<protein>
    <recommendedName>
        <fullName evidence="4">YtxH domain-containing protein</fullName>
    </recommendedName>
</protein>
<name>A0A6S6QUI7_9HYPH</name>
<organism evidence="2 3">
    <name type="scientific">Terrihabitans soli</name>
    <dbReference type="NCBI Taxonomy" id="708113"/>
    <lineage>
        <taxon>Bacteria</taxon>
        <taxon>Pseudomonadati</taxon>
        <taxon>Pseudomonadota</taxon>
        <taxon>Alphaproteobacteria</taxon>
        <taxon>Hyphomicrobiales</taxon>
        <taxon>Terrihabitans</taxon>
    </lineage>
</organism>
<dbReference type="KEGG" id="tso:IZ6_08830"/>
<dbReference type="RefSeq" id="WP_222876800.1">
    <property type="nucleotide sequence ID" value="NZ_AP023361.1"/>
</dbReference>
<evidence type="ECO:0000313" key="2">
    <source>
        <dbReference type="EMBL" id="BCJ90148.1"/>
    </source>
</evidence>
<evidence type="ECO:0000313" key="3">
    <source>
        <dbReference type="Proteomes" id="UP000515317"/>
    </source>
</evidence>
<keyword evidence="1" id="KW-0732">Signal</keyword>
<evidence type="ECO:0008006" key="4">
    <source>
        <dbReference type="Google" id="ProtNLM"/>
    </source>
</evidence>
<evidence type="ECO:0000256" key="1">
    <source>
        <dbReference type="SAM" id="SignalP"/>
    </source>
</evidence>
<accession>A0A6S6QUI7</accession>
<dbReference type="Proteomes" id="UP000515317">
    <property type="component" value="Chromosome"/>
</dbReference>
<sequence length="84" mass="8863">MPRTLLTLAALAAVLVLPLTAANAAEDTDLGDKVKSFFAGIGDDAADAADEAEDTAKDTFAFFKDKADDAEDDIDLGFKAPWKK</sequence>
<dbReference type="AlphaFoldDB" id="A0A6S6QUI7"/>
<gene>
    <name evidence="2" type="ORF">IZ6_08830</name>
</gene>
<feature type="signal peptide" evidence="1">
    <location>
        <begin position="1"/>
        <end position="24"/>
    </location>
</feature>
<reference evidence="2 3" key="1">
    <citation type="submission" date="2020-08" db="EMBL/GenBank/DDBJ databases">
        <title>Genome sequence of Rhizobiales bacterium strain IZ6.</title>
        <authorList>
            <person name="Nakai R."/>
            <person name="Naganuma T."/>
        </authorList>
    </citation>
    <scope>NUCLEOTIDE SEQUENCE [LARGE SCALE GENOMIC DNA]</scope>
    <source>
        <strain evidence="2 3">IZ6</strain>
    </source>
</reference>
<dbReference type="EMBL" id="AP023361">
    <property type="protein sequence ID" value="BCJ90148.1"/>
    <property type="molecule type" value="Genomic_DNA"/>
</dbReference>
<keyword evidence="3" id="KW-1185">Reference proteome</keyword>
<feature type="chain" id="PRO_5028341991" description="YtxH domain-containing protein" evidence="1">
    <location>
        <begin position="25"/>
        <end position="84"/>
    </location>
</feature>